<evidence type="ECO:0000313" key="5">
    <source>
        <dbReference type="Proteomes" id="UP001161325"/>
    </source>
</evidence>
<feature type="compositionally biased region" description="Basic and acidic residues" evidence="1">
    <location>
        <begin position="118"/>
        <end position="129"/>
    </location>
</feature>
<organism evidence="4 5">
    <name type="scientific">Roseisolibacter agri</name>
    <dbReference type="NCBI Taxonomy" id="2014610"/>
    <lineage>
        <taxon>Bacteria</taxon>
        <taxon>Pseudomonadati</taxon>
        <taxon>Gemmatimonadota</taxon>
        <taxon>Gemmatimonadia</taxon>
        <taxon>Gemmatimonadales</taxon>
        <taxon>Gemmatimonadaceae</taxon>
        <taxon>Roseisolibacter</taxon>
    </lineage>
</organism>
<feature type="chain" id="PRO_5041277493" description="DUF305 domain-containing protein" evidence="2">
    <location>
        <begin position="28"/>
        <end position="227"/>
    </location>
</feature>
<dbReference type="PROSITE" id="PS51257">
    <property type="entry name" value="PROKAR_LIPOPROTEIN"/>
    <property type="match status" value="1"/>
</dbReference>
<dbReference type="Pfam" id="PF03713">
    <property type="entry name" value="DUF305"/>
    <property type="match status" value="2"/>
</dbReference>
<dbReference type="RefSeq" id="WP_284352575.1">
    <property type="nucleotide sequence ID" value="NZ_BRXS01000008.1"/>
</dbReference>
<keyword evidence="5" id="KW-1185">Reference proteome</keyword>
<proteinExistence type="predicted"/>
<evidence type="ECO:0000256" key="1">
    <source>
        <dbReference type="SAM" id="MobiDB-lite"/>
    </source>
</evidence>
<feature type="domain" description="DUF305" evidence="3">
    <location>
        <begin position="162"/>
        <end position="218"/>
    </location>
</feature>
<accession>A0AA37VG94</accession>
<reference evidence="4" key="1">
    <citation type="submission" date="2022-08" db="EMBL/GenBank/DDBJ databases">
        <title>Draft genome sequencing of Roseisolibacter agri AW1220.</title>
        <authorList>
            <person name="Tobiishi Y."/>
            <person name="Tonouchi A."/>
        </authorList>
    </citation>
    <scope>NUCLEOTIDE SEQUENCE</scope>
    <source>
        <strain evidence="4">AW1220</strain>
    </source>
</reference>
<evidence type="ECO:0000259" key="3">
    <source>
        <dbReference type="Pfam" id="PF03713"/>
    </source>
</evidence>
<evidence type="ECO:0000313" key="4">
    <source>
        <dbReference type="EMBL" id="GLC28154.1"/>
    </source>
</evidence>
<feature type="domain" description="DUF305" evidence="3">
    <location>
        <begin position="55"/>
        <end position="137"/>
    </location>
</feature>
<evidence type="ECO:0000256" key="2">
    <source>
        <dbReference type="SAM" id="SignalP"/>
    </source>
</evidence>
<comment type="caution">
    <text evidence="4">The sequence shown here is derived from an EMBL/GenBank/DDBJ whole genome shotgun (WGS) entry which is preliminary data.</text>
</comment>
<dbReference type="InterPro" id="IPR005183">
    <property type="entry name" value="DUF305_CopM-like"/>
</dbReference>
<name>A0AA37VG94_9BACT</name>
<dbReference type="EMBL" id="BRXS01000008">
    <property type="protein sequence ID" value="GLC28154.1"/>
    <property type="molecule type" value="Genomic_DNA"/>
</dbReference>
<feature type="region of interest" description="Disordered" evidence="1">
    <location>
        <begin position="110"/>
        <end position="129"/>
    </location>
</feature>
<dbReference type="Proteomes" id="UP001161325">
    <property type="component" value="Unassembled WGS sequence"/>
</dbReference>
<feature type="signal peptide" evidence="2">
    <location>
        <begin position="1"/>
        <end position="27"/>
    </location>
</feature>
<keyword evidence="2" id="KW-0732">Signal</keyword>
<gene>
    <name evidence="4" type="ORF">rosag_46670</name>
</gene>
<protein>
    <recommendedName>
        <fullName evidence="3">DUF305 domain-containing protein</fullName>
    </recommendedName>
</protein>
<dbReference type="Gene3D" id="1.20.1260.10">
    <property type="match status" value="2"/>
</dbReference>
<dbReference type="InterPro" id="IPR012347">
    <property type="entry name" value="Ferritin-like"/>
</dbReference>
<sequence>MRQDHAHATASRLNLGASLLFATFAMAACSGSKDAGTDSAAGVAGDTAGVATAPAPAAQDTGMAGMAGMDHSQMTMHRPAPRDSNQAFLRMMGDHHEGLVAMSDSAQPRLTGATAKSDAQKLRQKQESEQQRMLAMLSGQYSDSVTPMIMPSNRAMIDSVTRAPQGAEADRAYYRQVIAHHREAIQMTEPLLPHLTGEVKQMAERMVADQRREIQEFERKASAGGQG</sequence>
<dbReference type="PANTHER" id="PTHR36933">
    <property type="entry name" value="SLL0788 PROTEIN"/>
    <property type="match status" value="1"/>
</dbReference>
<dbReference type="AlphaFoldDB" id="A0AA37VG94"/>
<dbReference type="PANTHER" id="PTHR36933:SF1">
    <property type="entry name" value="SLL0788 PROTEIN"/>
    <property type="match status" value="1"/>
</dbReference>